<proteinExistence type="predicted"/>
<dbReference type="InParanoid" id="A0A409YKM6"/>
<gene>
    <name evidence="2" type="ORF">CVT24_007570</name>
</gene>
<evidence type="ECO:0000256" key="1">
    <source>
        <dbReference type="SAM" id="Phobius"/>
    </source>
</evidence>
<keyword evidence="1" id="KW-0472">Membrane</keyword>
<reference evidence="2 3" key="1">
    <citation type="journal article" date="2018" name="Evol. Lett.">
        <title>Horizontal gene cluster transfer increased hallucinogenic mushroom diversity.</title>
        <authorList>
            <person name="Reynolds H.T."/>
            <person name="Vijayakumar V."/>
            <person name="Gluck-Thaler E."/>
            <person name="Korotkin H.B."/>
            <person name="Matheny P.B."/>
            <person name="Slot J.C."/>
        </authorList>
    </citation>
    <scope>NUCLEOTIDE SEQUENCE [LARGE SCALE GENOMIC DNA]</scope>
    <source>
        <strain evidence="2 3">2629</strain>
    </source>
</reference>
<feature type="transmembrane region" description="Helical" evidence="1">
    <location>
        <begin position="41"/>
        <end position="59"/>
    </location>
</feature>
<protein>
    <submittedName>
        <fullName evidence="2">Uncharacterized protein</fullName>
    </submittedName>
</protein>
<keyword evidence="1" id="KW-1133">Transmembrane helix</keyword>
<comment type="caution">
    <text evidence="2">The sequence shown here is derived from an EMBL/GenBank/DDBJ whole genome shotgun (WGS) entry which is preliminary data.</text>
</comment>
<name>A0A409YKM6_9AGAR</name>
<evidence type="ECO:0000313" key="2">
    <source>
        <dbReference type="EMBL" id="PPR03582.1"/>
    </source>
</evidence>
<feature type="transmembrane region" description="Helical" evidence="1">
    <location>
        <begin position="139"/>
        <end position="157"/>
    </location>
</feature>
<accession>A0A409YKM6</accession>
<keyword evidence="3" id="KW-1185">Reference proteome</keyword>
<evidence type="ECO:0000313" key="3">
    <source>
        <dbReference type="Proteomes" id="UP000284842"/>
    </source>
</evidence>
<organism evidence="2 3">
    <name type="scientific">Panaeolus cyanescens</name>
    <dbReference type="NCBI Taxonomy" id="181874"/>
    <lineage>
        <taxon>Eukaryota</taxon>
        <taxon>Fungi</taxon>
        <taxon>Dikarya</taxon>
        <taxon>Basidiomycota</taxon>
        <taxon>Agaricomycotina</taxon>
        <taxon>Agaricomycetes</taxon>
        <taxon>Agaricomycetidae</taxon>
        <taxon>Agaricales</taxon>
        <taxon>Agaricineae</taxon>
        <taxon>Galeropsidaceae</taxon>
        <taxon>Panaeolus</taxon>
    </lineage>
</organism>
<dbReference type="EMBL" id="NHTK01001049">
    <property type="protein sequence ID" value="PPR03582.1"/>
    <property type="molecule type" value="Genomic_DNA"/>
</dbReference>
<sequence length="256" mass="29077">MATVQPSERSSLSTWIDCSPLQLRLSSRMQPYQATVETATTIWFISLLLCGILYGGGLMQTWRYSRWNKEDHWVIRGMVIVLTMPTDQRPLYKYMVANASIRGGYLTVPTRYSMVFKYARIGQNYKNTDNAPEQTQLGLSYLVVLIVQIYFSLHIYYRMYYPGANMRRGSLILPAMILFLAPYILSHVLSRSKYEKGKFDFARNDLMNSPQKATNGPASAVDLFMVYFVDQGGLNAIVSAANLLMASTKAAITNCY</sequence>
<feature type="transmembrane region" description="Helical" evidence="1">
    <location>
        <begin position="169"/>
        <end position="189"/>
    </location>
</feature>
<dbReference type="AlphaFoldDB" id="A0A409YKM6"/>
<keyword evidence="1" id="KW-0812">Transmembrane</keyword>
<dbReference type="Proteomes" id="UP000284842">
    <property type="component" value="Unassembled WGS sequence"/>
</dbReference>